<dbReference type="Pfam" id="PF07885">
    <property type="entry name" value="Ion_trans_2"/>
    <property type="match status" value="1"/>
</dbReference>
<keyword evidence="5" id="KW-0631">Potassium channel</keyword>
<dbReference type="Proteomes" id="UP001500642">
    <property type="component" value="Unassembled WGS sequence"/>
</dbReference>
<keyword evidence="9 11" id="KW-0472">Membrane</keyword>
<sequence>MAEPTTRAPHTESTAEPTRVERWERRAEVPMLLLSFAFVGAYAWTVIDPTLSPTLESFLVAVSWTTWFAFAVDFVIRIALAEHRLRYILQHWYDVFLVALPMFRALRLLRILGTLRILNRVFQQRLIGRTGAYVVVASVFCIFFGSLAVLDVEQEAPDSQITSFGDALWWAVVTSTTVGYGDLYPVTAAGRAVAVGLMILGIALLGAVTASMAAWLVAAVEQDRTRRAEAEADAVAEARAGVEARAGAGRDMSAGPDAGRGADADAPADHVCACAVCGRRLTE</sequence>
<evidence type="ECO:0000256" key="2">
    <source>
        <dbReference type="ARBA" id="ARBA00022448"/>
    </source>
</evidence>
<evidence type="ECO:0000313" key="14">
    <source>
        <dbReference type="Proteomes" id="UP001500642"/>
    </source>
</evidence>
<evidence type="ECO:0000256" key="3">
    <source>
        <dbReference type="ARBA" id="ARBA00022538"/>
    </source>
</evidence>
<evidence type="ECO:0000256" key="7">
    <source>
        <dbReference type="ARBA" id="ARBA00022989"/>
    </source>
</evidence>
<feature type="domain" description="Potassium channel" evidence="12">
    <location>
        <begin position="139"/>
        <end position="217"/>
    </location>
</feature>
<proteinExistence type="predicted"/>
<evidence type="ECO:0000256" key="5">
    <source>
        <dbReference type="ARBA" id="ARBA00022826"/>
    </source>
</evidence>
<evidence type="ECO:0000256" key="9">
    <source>
        <dbReference type="ARBA" id="ARBA00023136"/>
    </source>
</evidence>
<keyword evidence="4 11" id="KW-0812">Transmembrane</keyword>
<dbReference type="InterPro" id="IPR013099">
    <property type="entry name" value="K_chnl_dom"/>
</dbReference>
<evidence type="ECO:0000256" key="8">
    <source>
        <dbReference type="ARBA" id="ARBA00023065"/>
    </source>
</evidence>
<dbReference type="RefSeq" id="WP_345030618.1">
    <property type="nucleotide sequence ID" value="NZ_BAABGL010000004.1"/>
</dbReference>
<dbReference type="Gene3D" id="1.20.120.350">
    <property type="entry name" value="Voltage-gated potassium channels. Chain C"/>
    <property type="match status" value="1"/>
</dbReference>
<keyword evidence="10 13" id="KW-0407">Ion channel</keyword>
<keyword evidence="2" id="KW-0813">Transport</keyword>
<feature type="transmembrane region" description="Helical" evidence="11">
    <location>
        <begin position="59"/>
        <end position="80"/>
    </location>
</feature>
<protein>
    <submittedName>
        <fullName evidence="13">Potassium channel family protein</fullName>
    </submittedName>
</protein>
<keyword evidence="6" id="KW-0630">Potassium</keyword>
<dbReference type="PRINTS" id="PR00169">
    <property type="entry name" value="KCHANNEL"/>
</dbReference>
<dbReference type="PANTHER" id="PTHR10027">
    <property type="entry name" value="CALCIUM-ACTIVATED POTASSIUM CHANNEL ALPHA CHAIN"/>
    <property type="match status" value="1"/>
</dbReference>
<keyword evidence="14" id="KW-1185">Reference proteome</keyword>
<organism evidence="13 14">
    <name type="scientific">Brevibacterium pityocampae</name>
    <dbReference type="NCBI Taxonomy" id="506594"/>
    <lineage>
        <taxon>Bacteria</taxon>
        <taxon>Bacillati</taxon>
        <taxon>Actinomycetota</taxon>
        <taxon>Actinomycetes</taxon>
        <taxon>Micrococcales</taxon>
        <taxon>Brevibacteriaceae</taxon>
        <taxon>Brevibacterium</taxon>
    </lineage>
</organism>
<evidence type="ECO:0000256" key="11">
    <source>
        <dbReference type="SAM" id="Phobius"/>
    </source>
</evidence>
<dbReference type="EMBL" id="BAABGL010000004">
    <property type="protein sequence ID" value="GAA4387532.1"/>
    <property type="molecule type" value="Genomic_DNA"/>
</dbReference>
<dbReference type="GO" id="GO:0034220">
    <property type="term" value="P:monoatomic ion transmembrane transport"/>
    <property type="evidence" value="ECO:0007669"/>
    <property type="project" value="UniProtKB-KW"/>
</dbReference>
<dbReference type="PANTHER" id="PTHR10027:SF10">
    <property type="entry name" value="SLOWPOKE 2, ISOFORM D"/>
    <property type="match status" value="1"/>
</dbReference>
<evidence type="ECO:0000256" key="6">
    <source>
        <dbReference type="ARBA" id="ARBA00022958"/>
    </source>
</evidence>
<keyword evidence="3" id="KW-0633">Potassium transport</keyword>
<keyword evidence="7 11" id="KW-1133">Transmembrane helix</keyword>
<feature type="transmembrane region" description="Helical" evidence="11">
    <location>
        <begin position="29"/>
        <end position="47"/>
    </location>
</feature>
<evidence type="ECO:0000259" key="12">
    <source>
        <dbReference type="Pfam" id="PF07885"/>
    </source>
</evidence>
<dbReference type="SUPFAM" id="SSF81324">
    <property type="entry name" value="Voltage-gated potassium channels"/>
    <property type="match status" value="1"/>
</dbReference>
<dbReference type="InterPro" id="IPR047871">
    <property type="entry name" value="K_chnl_Slo-like"/>
</dbReference>
<feature type="transmembrane region" description="Helical" evidence="11">
    <location>
        <begin position="132"/>
        <end position="152"/>
    </location>
</feature>
<dbReference type="InterPro" id="IPR027359">
    <property type="entry name" value="Volt_channel_dom_sf"/>
</dbReference>
<reference evidence="14" key="1">
    <citation type="journal article" date="2019" name="Int. J. Syst. Evol. Microbiol.">
        <title>The Global Catalogue of Microorganisms (GCM) 10K type strain sequencing project: providing services to taxonomists for standard genome sequencing and annotation.</title>
        <authorList>
            <consortium name="The Broad Institute Genomics Platform"/>
            <consortium name="The Broad Institute Genome Sequencing Center for Infectious Disease"/>
            <person name="Wu L."/>
            <person name="Ma J."/>
        </authorList>
    </citation>
    <scope>NUCLEOTIDE SEQUENCE [LARGE SCALE GENOMIC DNA]</scope>
    <source>
        <strain evidence="14">JCM 17808</strain>
    </source>
</reference>
<accession>A0ABP8JAN4</accession>
<evidence type="ECO:0000256" key="4">
    <source>
        <dbReference type="ARBA" id="ARBA00022692"/>
    </source>
</evidence>
<name>A0ABP8JAN4_9MICO</name>
<comment type="caution">
    <text evidence="13">The sequence shown here is derived from an EMBL/GenBank/DDBJ whole genome shotgun (WGS) entry which is preliminary data.</text>
</comment>
<gene>
    <name evidence="13" type="ORF">GCM10023167_11570</name>
</gene>
<evidence type="ECO:0000313" key="13">
    <source>
        <dbReference type="EMBL" id="GAA4387532.1"/>
    </source>
</evidence>
<feature type="transmembrane region" description="Helical" evidence="11">
    <location>
        <begin position="193"/>
        <end position="218"/>
    </location>
</feature>
<dbReference type="Gene3D" id="1.10.287.70">
    <property type="match status" value="1"/>
</dbReference>
<evidence type="ECO:0000256" key="1">
    <source>
        <dbReference type="ARBA" id="ARBA00004141"/>
    </source>
</evidence>
<keyword evidence="8" id="KW-0406">Ion transport</keyword>
<comment type="subcellular location">
    <subcellularLocation>
        <location evidence="1">Membrane</location>
        <topology evidence="1">Multi-pass membrane protein</topology>
    </subcellularLocation>
</comment>
<evidence type="ECO:0000256" key="10">
    <source>
        <dbReference type="ARBA" id="ARBA00023303"/>
    </source>
</evidence>